<dbReference type="RefSeq" id="WP_062535078.1">
    <property type="nucleotide sequence ID" value="NZ_CP012678.1"/>
</dbReference>
<organism evidence="2 3">
    <name type="scientific">Psychrobacter urativorans</name>
    <dbReference type="NCBI Taxonomy" id="45610"/>
    <lineage>
        <taxon>Bacteria</taxon>
        <taxon>Pseudomonadati</taxon>
        <taxon>Pseudomonadota</taxon>
        <taxon>Gammaproteobacteria</taxon>
        <taxon>Moraxellales</taxon>
        <taxon>Moraxellaceae</taxon>
        <taxon>Psychrobacter</taxon>
    </lineage>
</organism>
<dbReference type="Proteomes" id="UP000059847">
    <property type="component" value="Chromosome"/>
</dbReference>
<protein>
    <submittedName>
        <fullName evidence="2">Uncharacterized protein</fullName>
    </submittedName>
</protein>
<reference evidence="2 3" key="1">
    <citation type="submission" date="2015-09" db="EMBL/GenBank/DDBJ databases">
        <title>Complete genome of Psychrobacter urativorans R10.10B.</title>
        <authorList>
            <person name="See-Too W.S."/>
            <person name="Chan K.G."/>
        </authorList>
    </citation>
    <scope>NUCLEOTIDE SEQUENCE [LARGE SCALE GENOMIC DNA]</scope>
    <source>
        <strain evidence="2 3">R10.10B</strain>
    </source>
</reference>
<feature type="region of interest" description="Disordered" evidence="1">
    <location>
        <begin position="1"/>
        <end position="34"/>
    </location>
</feature>
<dbReference type="AlphaFoldDB" id="A0A0M3V900"/>
<keyword evidence="3" id="KW-1185">Reference proteome</keyword>
<dbReference type="KEGG" id="pur:AOC03_08510"/>
<evidence type="ECO:0000313" key="2">
    <source>
        <dbReference type="EMBL" id="ALF60073.1"/>
    </source>
</evidence>
<evidence type="ECO:0000256" key="1">
    <source>
        <dbReference type="SAM" id="MobiDB-lite"/>
    </source>
</evidence>
<dbReference type="OrthoDB" id="6658403at2"/>
<dbReference type="EMBL" id="CP012678">
    <property type="protein sequence ID" value="ALF60073.1"/>
    <property type="molecule type" value="Genomic_DNA"/>
</dbReference>
<gene>
    <name evidence="2" type="ORF">AOC03_08510</name>
</gene>
<name>A0A0M3V900_9GAMM</name>
<accession>A0A0M3V900</accession>
<sequence length="113" mass="12668">MAHSESPLSEDMERLDDSIDNDEQENNQQAIDLDNPMLHIIDDNDDIDGSVGFSNSQAGSDAVDGLTPMYRQNIDESRIDEILIEDNLDDSDYPNIVDIADKNATKYSNNDDF</sequence>
<proteinExistence type="predicted"/>
<evidence type="ECO:0000313" key="3">
    <source>
        <dbReference type="Proteomes" id="UP000059847"/>
    </source>
</evidence>